<dbReference type="InterPro" id="IPR001296">
    <property type="entry name" value="Glyco_trans_1"/>
</dbReference>
<dbReference type="Proteomes" id="UP000478546">
    <property type="component" value="Unassembled WGS sequence"/>
</dbReference>
<dbReference type="PANTHER" id="PTHR12526">
    <property type="entry name" value="GLYCOSYLTRANSFERASE"/>
    <property type="match status" value="1"/>
</dbReference>
<dbReference type="CDD" id="cd03801">
    <property type="entry name" value="GT4_PimA-like"/>
    <property type="match status" value="1"/>
</dbReference>
<dbReference type="Pfam" id="PF00534">
    <property type="entry name" value="Glycos_transf_1"/>
    <property type="match status" value="1"/>
</dbReference>
<dbReference type="Gene3D" id="3.40.50.2000">
    <property type="entry name" value="Glycogen Phosphorylase B"/>
    <property type="match status" value="2"/>
</dbReference>
<evidence type="ECO:0000313" key="4">
    <source>
        <dbReference type="Proteomes" id="UP000478546"/>
    </source>
</evidence>
<dbReference type="Pfam" id="PF13439">
    <property type="entry name" value="Glyco_transf_4"/>
    <property type="match status" value="1"/>
</dbReference>
<dbReference type="AlphaFoldDB" id="A0A6B2GYB9"/>
<feature type="domain" description="Glycosyl transferase family 1" evidence="1">
    <location>
        <begin position="182"/>
        <end position="343"/>
    </location>
</feature>
<keyword evidence="3" id="KW-0808">Transferase</keyword>
<dbReference type="InterPro" id="IPR028098">
    <property type="entry name" value="Glyco_trans_4-like_N"/>
</dbReference>
<protein>
    <submittedName>
        <fullName evidence="3">Glycosyltransferase family 4 protein</fullName>
    </submittedName>
</protein>
<sequence>MEWENRPASLPETNAFPLTSHLVNALLRRGYDVVVYTNSNSIPEPIVLHDTHLTVCVSLEMKQPGRRFYKQEIEGLKQHILAYPADIISAFWTYEYAWAALRSGLPTVVSVHDVAYKILLKQFDVFRFVRFLMNEIVVRKTKHLVANSAYTYSILPAWIRKKTTIINNFYPEHLPDLLPETIVKGNYIVSVVQGFTKRKGIPLALKAFAKLRQQHPKLEYHLIGINYEENGLAHAYAKKHNLAEGVRFLGCMTSDELFKHVAGAKVMLHPSEEESFGMAVLEAMVAGTVVVGGKKSGFIPKLLDYGKAGILCDIRSAAAISEAAHRLLADASLRDSYERHARRFAAQHFSEDVIVEQHLNYYNNVLGKTHQPTIAPEAKAQNNVIAKASMVANVLGYTFL</sequence>
<organism evidence="3 4">
    <name type="scientific">Pontibacter fetidus</name>
    <dbReference type="NCBI Taxonomy" id="2700082"/>
    <lineage>
        <taxon>Bacteria</taxon>
        <taxon>Pseudomonadati</taxon>
        <taxon>Bacteroidota</taxon>
        <taxon>Cytophagia</taxon>
        <taxon>Cytophagales</taxon>
        <taxon>Hymenobacteraceae</taxon>
        <taxon>Pontibacter</taxon>
    </lineage>
</organism>
<feature type="domain" description="Glycosyltransferase subfamily 4-like N-terminal" evidence="2">
    <location>
        <begin position="21"/>
        <end position="169"/>
    </location>
</feature>
<proteinExistence type="predicted"/>
<gene>
    <name evidence="3" type="ORF">GWO68_08000</name>
</gene>
<dbReference type="SUPFAM" id="SSF53756">
    <property type="entry name" value="UDP-Glycosyltransferase/glycogen phosphorylase"/>
    <property type="match status" value="1"/>
</dbReference>
<reference evidence="3 4" key="1">
    <citation type="submission" date="2020-01" db="EMBL/GenBank/DDBJ databases">
        <authorList>
            <person name="Kim M.K."/>
        </authorList>
    </citation>
    <scope>NUCLEOTIDE SEQUENCE [LARGE SCALE GENOMIC DNA]</scope>
    <source>
        <strain evidence="3 4">BT213</strain>
    </source>
</reference>
<evidence type="ECO:0000259" key="2">
    <source>
        <dbReference type="Pfam" id="PF13439"/>
    </source>
</evidence>
<evidence type="ECO:0000313" key="3">
    <source>
        <dbReference type="EMBL" id="NDK55855.1"/>
    </source>
</evidence>
<dbReference type="EMBL" id="JAAEAA010000008">
    <property type="protein sequence ID" value="NDK55855.1"/>
    <property type="molecule type" value="Genomic_DNA"/>
</dbReference>
<accession>A0A6B2GYB9</accession>
<evidence type="ECO:0000259" key="1">
    <source>
        <dbReference type="Pfam" id="PF00534"/>
    </source>
</evidence>
<comment type="caution">
    <text evidence="3">The sequence shown here is derived from an EMBL/GenBank/DDBJ whole genome shotgun (WGS) entry which is preliminary data.</text>
</comment>
<name>A0A6B2GYB9_9BACT</name>
<dbReference type="GO" id="GO:0016757">
    <property type="term" value="F:glycosyltransferase activity"/>
    <property type="evidence" value="ECO:0007669"/>
    <property type="project" value="InterPro"/>
</dbReference>
<keyword evidence="4" id="KW-1185">Reference proteome</keyword>